<dbReference type="EMBL" id="RBNJ01012285">
    <property type="protein sequence ID" value="RUS25697.1"/>
    <property type="molecule type" value="Genomic_DNA"/>
</dbReference>
<reference evidence="2 3" key="1">
    <citation type="journal article" date="2018" name="New Phytol.">
        <title>Phylogenomics of Endogonaceae and evolution of mycorrhizas within Mucoromycota.</title>
        <authorList>
            <person name="Chang Y."/>
            <person name="Desiro A."/>
            <person name="Na H."/>
            <person name="Sandor L."/>
            <person name="Lipzen A."/>
            <person name="Clum A."/>
            <person name="Barry K."/>
            <person name="Grigoriev I.V."/>
            <person name="Martin F.M."/>
            <person name="Stajich J.E."/>
            <person name="Smith M.E."/>
            <person name="Bonito G."/>
            <person name="Spatafora J.W."/>
        </authorList>
    </citation>
    <scope>NUCLEOTIDE SEQUENCE [LARGE SCALE GENOMIC DNA]</scope>
    <source>
        <strain evidence="2 3">AD002</strain>
    </source>
</reference>
<gene>
    <name evidence="2" type="ORF">BC938DRAFT_471778</name>
</gene>
<evidence type="ECO:0000256" key="1">
    <source>
        <dbReference type="SAM" id="MobiDB-lite"/>
    </source>
</evidence>
<organism evidence="2 3">
    <name type="scientific">Jimgerdemannia flammicorona</name>
    <dbReference type="NCBI Taxonomy" id="994334"/>
    <lineage>
        <taxon>Eukaryota</taxon>
        <taxon>Fungi</taxon>
        <taxon>Fungi incertae sedis</taxon>
        <taxon>Mucoromycota</taxon>
        <taxon>Mucoromycotina</taxon>
        <taxon>Endogonomycetes</taxon>
        <taxon>Endogonales</taxon>
        <taxon>Endogonaceae</taxon>
        <taxon>Jimgerdemannia</taxon>
    </lineage>
</organism>
<protein>
    <submittedName>
        <fullName evidence="2">Uncharacterized protein</fullName>
    </submittedName>
</protein>
<feature type="region of interest" description="Disordered" evidence="1">
    <location>
        <begin position="426"/>
        <end position="459"/>
    </location>
</feature>
<comment type="caution">
    <text evidence="2">The sequence shown here is derived from an EMBL/GenBank/DDBJ whole genome shotgun (WGS) entry which is preliminary data.</text>
</comment>
<dbReference type="AlphaFoldDB" id="A0A433Q7E5"/>
<accession>A0A433Q7E5</accession>
<feature type="compositionally biased region" description="Acidic residues" evidence="1">
    <location>
        <begin position="437"/>
        <end position="451"/>
    </location>
</feature>
<proteinExistence type="predicted"/>
<evidence type="ECO:0000313" key="2">
    <source>
        <dbReference type="EMBL" id="RUS25697.1"/>
    </source>
</evidence>
<dbReference type="Proteomes" id="UP000274822">
    <property type="component" value="Unassembled WGS sequence"/>
</dbReference>
<evidence type="ECO:0000313" key="3">
    <source>
        <dbReference type="Proteomes" id="UP000274822"/>
    </source>
</evidence>
<keyword evidence="3" id="KW-1185">Reference proteome</keyword>
<sequence>MVTDITCAHMSLGPIALYNCLLTFPFEKLQPNMALMSLIDKIPHEPTDFSLDLGLSDQDLFAPTTRTNEHGQPLFLGDYTREQLERAFEHYGIEKALDGRGYTGRIITFDTSDFFVHRITVTDSTLVAPEAHLRPKDQFLIDGFFRKKEFSVHDFKTYQFLRRVEKNDINDPEIRTTIYVKPEFAKKIYTVMEQELREHYTITVIEWLCMQDPRRTFTADRPQLPGQGHPGLKIGKKVVSLLLDLAKKHGRDAMGNVPEHFHNAYLYQIKGYRFINPAFQGFFDSIIADLQSELDTHGLAAVGWAFKNGHVRDGSDRMVIWHPEDQLYPISSRFRSYFTSRPYRRLYDRYRRVNYGARIDWADGPEIWRHSFRQDLLRKHFPYVLESEGNVVPGHIDEEDPSMSKRMALEAEMIGAQKAWRAVVGGDEEVGEKVEKDVEEAETETETEAETEAMPNTLP</sequence>
<name>A0A433Q7E5_9FUNG</name>